<dbReference type="OMA" id="EWRYAIS"/>
<evidence type="ECO:0000313" key="2">
    <source>
        <dbReference type="Proteomes" id="UP000544742"/>
    </source>
</evidence>
<organism evidence="1 2">
    <name type="scientific">Methanothrix soehngenii</name>
    <name type="common">Methanosaeta concilii</name>
    <dbReference type="NCBI Taxonomy" id="2223"/>
    <lineage>
        <taxon>Archaea</taxon>
        <taxon>Methanobacteriati</taxon>
        <taxon>Methanobacteriota</taxon>
        <taxon>Stenosarchaea group</taxon>
        <taxon>Methanomicrobia</taxon>
        <taxon>Methanotrichales</taxon>
        <taxon>Methanotrichaceae</taxon>
        <taxon>Methanothrix</taxon>
    </lineage>
</organism>
<dbReference type="RefSeq" id="WP_013719965.1">
    <property type="nucleotide sequence ID" value="NZ_CAJYDL010000001.1"/>
</dbReference>
<evidence type="ECO:0000313" key="1">
    <source>
        <dbReference type="EMBL" id="NLJ23026.1"/>
    </source>
</evidence>
<reference evidence="1 2" key="1">
    <citation type="journal article" date="2020" name="Biotechnol. Biofuels">
        <title>New insights from the biogas microbiome by comprehensive genome-resolved metagenomics of nearly 1600 species originating from multiple anaerobic digesters.</title>
        <authorList>
            <person name="Campanaro S."/>
            <person name="Treu L."/>
            <person name="Rodriguez-R L.M."/>
            <person name="Kovalovszki A."/>
            <person name="Ziels R.M."/>
            <person name="Maus I."/>
            <person name="Zhu X."/>
            <person name="Kougias P.G."/>
            <person name="Basile A."/>
            <person name="Luo G."/>
            <person name="Schluter A."/>
            <person name="Konstantinidis K.T."/>
            <person name="Angelidaki I."/>
        </authorList>
    </citation>
    <scope>NUCLEOTIDE SEQUENCE [LARGE SCALE GENOMIC DNA]</scope>
    <source>
        <strain evidence="1">AS27yjCOA_157</strain>
    </source>
</reference>
<dbReference type="GeneID" id="10461887"/>
<protein>
    <recommendedName>
        <fullName evidence="3">DUF4198 domain-containing protein</fullName>
    </recommendedName>
</protein>
<dbReference type="SUPFAM" id="SSF49478">
    <property type="entry name" value="Cna protein B-type domain"/>
    <property type="match status" value="1"/>
</dbReference>
<dbReference type="AlphaFoldDB" id="A0A7K4AJ39"/>
<name>A0A7K4AJ39_METSH</name>
<proteinExistence type="predicted"/>
<dbReference type="EMBL" id="JAAYUN010000136">
    <property type="protein sequence ID" value="NLJ23026.1"/>
    <property type="molecule type" value="Genomic_DNA"/>
</dbReference>
<gene>
    <name evidence="1" type="ORF">GX426_07950</name>
</gene>
<comment type="caution">
    <text evidence="1">The sequence shown here is derived from an EMBL/GenBank/DDBJ whole genome shotgun (WGS) entry which is preliminary data.</text>
</comment>
<accession>A0A7K4AJ39</accession>
<dbReference type="Proteomes" id="UP000544742">
    <property type="component" value="Unassembled WGS sequence"/>
</dbReference>
<evidence type="ECO:0008006" key="3">
    <source>
        <dbReference type="Google" id="ProtNLM"/>
    </source>
</evidence>
<sequence length="105" mass="11265">MRWILAVIIAALLLAGAASAHRMFVGQQITLDLFVFYDDGSPAANAEVKLYQEGALFAENVTDATGRFTFTLPGKGTGDWSYEVEGGGHTEKGSIIINNTLAKSR</sequence>